<dbReference type="PROSITE" id="PS00018">
    <property type="entry name" value="EF_HAND_1"/>
    <property type="match status" value="1"/>
</dbReference>
<dbReference type="Proteomes" id="UP001059672">
    <property type="component" value="Chromosome"/>
</dbReference>
<evidence type="ECO:0000256" key="2">
    <source>
        <dbReference type="SAM" id="Phobius"/>
    </source>
</evidence>
<feature type="compositionally biased region" description="Acidic residues" evidence="1">
    <location>
        <begin position="179"/>
        <end position="197"/>
    </location>
</feature>
<gene>
    <name evidence="3" type="ORF">KDW96_18485</name>
</gene>
<dbReference type="Pfam" id="PF07963">
    <property type="entry name" value="N_methyl"/>
    <property type="match status" value="1"/>
</dbReference>
<evidence type="ECO:0000313" key="4">
    <source>
        <dbReference type="Proteomes" id="UP001059672"/>
    </source>
</evidence>
<feature type="region of interest" description="Disordered" evidence="1">
    <location>
        <begin position="235"/>
        <end position="259"/>
    </location>
</feature>
<protein>
    <submittedName>
        <fullName evidence="3">Prepilin-type N-terminal cleavage/methylation domain-containing protein</fullName>
    </submittedName>
</protein>
<feature type="compositionally biased region" description="Basic and acidic residues" evidence="1">
    <location>
        <begin position="198"/>
        <end position="207"/>
    </location>
</feature>
<evidence type="ECO:0000256" key="1">
    <source>
        <dbReference type="SAM" id="MobiDB-lite"/>
    </source>
</evidence>
<keyword evidence="2" id="KW-0812">Transmembrane</keyword>
<dbReference type="NCBIfam" id="TIGR02532">
    <property type="entry name" value="IV_pilin_GFxxxE"/>
    <property type="match status" value="1"/>
</dbReference>
<feature type="region of interest" description="Disordered" evidence="1">
    <location>
        <begin position="134"/>
        <end position="223"/>
    </location>
</feature>
<dbReference type="InterPro" id="IPR018247">
    <property type="entry name" value="EF_Hand_1_Ca_BS"/>
</dbReference>
<keyword evidence="2" id="KW-1133">Transmembrane helix</keyword>
<dbReference type="PROSITE" id="PS00409">
    <property type="entry name" value="PROKAR_NTER_METHYL"/>
    <property type="match status" value="1"/>
</dbReference>
<dbReference type="InterPro" id="IPR012902">
    <property type="entry name" value="N_methyl_site"/>
</dbReference>
<name>A0ABY5H5J9_9PSED</name>
<feature type="compositionally biased region" description="Basic and acidic residues" evidence="1">
    <location>
        <begin position="136"/>
        <end position="167"/>
    </location>
</feature>
<accession>A0ABY5H5J9</accession>
<dbReference type="RefSeq" id="WP_255837693.1">
    <property type="nucleotide sequence ID" value="NZ_CP073346.1"/>
</dbReference>
<proteinExistence type="predicted"/>
<organism evidence="3 4">
    <name type="scientific">Pseudomonas benzenivorans</name>
    <dbReference type="NCBI Taxonomy" id="556533"/>
    <lineage>
        <taxon>Bacteria</taxon>
        <taxon>Pseudomonadati</taxon>
        <taxon>Pseudomonadota</taxon>
        <taxon>Gammaproteobacteria</taxon>
        <taxon>Pseudomonadales</taxon>
        <taxon>Pseudomonadaceae</taxon>
        <taxon>Pseudomonas</taxon>
    </lineage>
</organism>
<reference evidence="3" key="1">
    <citation type="submission" date="2021-04" db="EMBL/GenBank/DDBJ databases">
        <title>Oceanospirillales bacteria with DddD are important DMSP degraders in coastal seawater.</title>
        <authorList>
            <person name="Liu J."/>
        </authorList>
    </citation>
    <scope>NUCLEOTIDE SEQUENCE</scope>
    <source>
        <strain evidence="3">D13-4</strain>
    </source>
</reference>
<feature type="transmembrane region" description="Helical" evidence="2">
    <location>
        <begin position="21"/>
        <end position="43"/>
    </location>
</feature>
<dbReference type="EMBL" id="CP073346">
    <property type="protein sequence ID" value="UTW07132.1"/>
    <property type="molecule type" value="Genomic_DNA"/>
</dbReference>
<feature type="compositionally biased region" description="Acidic residues" evidence="1">
    <location>
        <begin position="208"/>
        <end position="221"/>
    </location>
</feature>
<sequence length="348" mass="37218">MSKSLRAGRRPIKGQPQSGFSLLELTLTVAIAALLMAGLSGVVGTSLRLQAQAQTSNELTGQARFALERMAAAVQGSRRLLLPLADSPKTNWPEHIRMQSVPAQPPQGSSSKATAVLAVTLDPTLDLDADGWADANNDKDYLDLNKNGVRDPGEPERIDEDPSHDNSSDGAPGLRGIDDDGDGLVDEGSDNTDNDEDGLIKEDKLDGLDNDGDGSVDEDLPSDLNMDLKAGVAGVDDDFDGLIDESPPPDDDEDGRNDEDWFDPVVFYLNGSDLIERWPSLVDTNGDGLVTGADFTESVIASSVSHFRIERVALSNGRAVLLDLTLELSGSGGQKRRFNTRLRLGARL</sequence>
<evidence type="ECO:0000313" key="3">
    <source>
        <dbReference type="EMBL" id="UTW07132.1"/>
    </source>
</evidence>
<keyword evidence="4" id="KW-1185">Reference proteome</keyword>
<keyword evidence="2" id="KW-0472">Membrane</keyword>